<dbReference type="EMBL" id="MGER01000027">
    <property type="protein sequence ID" value="OGL88528.1"/>
    <property type="molecule type" value="Genomic_DNA"/>
</dbReference>
<name>A0A1F7VEI3_9BACT</name>
<gene>
    <name evidence="1" type="ORF">A3I42_00070</name>
</gene>
<sequence>MIITVFGNLLLKNDSTPLKALPVLQKRFPEITFEIKDPTEECMPSENPWWIIDTVKGIKEVTLFKSLKDFEAKLKAVSRVSLHDFDLGFHLLLLKKISPDLEVRIIGVPPEDNGRVVEEIAAMLHPT</sequence>
<protein>
    <submittedName>
        <fullName evidence="1">Uncharacterized protein</fullName>
    </submittedName>
</protein>
<reference evidence="1 2" key="1">
    <citation type="journal article" date="2016" name="Nat. Commun.">
        <title>Thousands of microbial genomes shed light on interconnected biogeochemical processes in an aquifer system.</title>
        <authorList>
            <person name="Anantharaman K."/>
            <person name="Brown C.T."/>
            <person name="Hug L.A."/>
            <person name="Sharon I."/>
            <person name="Castelle C.J."/>
            <person name="Probst A.J."/>
            <person name="Thomas B.C."/>
            <person name="Singh A."/>
            <person name="Wilkins M.J."/>
            <person name="Karaoz U."/>
            <person name="Brodie E.L."/>
            <person name="Williams K.H."/>
            <person name="Hubbard S.S."/>
            <person name="Banfield J.F."/>
        </authorList>
    </citation>
    <scope>NUCLEOTIDE SEQUENCE [LARGE SCALE GENOMIC DNA]</scope>
</reference>
<dbReference type="Proteomes" id="UP000178264">
    <property type="component" value="Unassembled WGS sequence"/>
</dbReference>
<evidence type="ECO:0000313" key="1">
    <source>
        <dbReference type="EMBL" id="OGL88528.1"/>
    </source>
</evidence>
<evidence type="ECO:0000313" key="2">
    <source>
        <dbReference type="Proteomes" id="UP000178264"/>
    </source>
</evidence>
<dbReference type="AlphaFoldDB" id="A0A1F7VEI3"/>
<organism evidence="1 2">
    <name type="scientific">Candidatus Uhrbacteria bacterium RIFCSPLOWO2_02_FULL_49_11</name>
    <dbReference type="NCBI Taxonomy" id="1802409"/>
    <lineage>
        <taxon>Bacteria</taxon>
        <taxon>Candidatus Uhriibacteriota</taxon>
    </lineage>
</organism>
<accession>A0A1F7VEI3</accession>
<proteinExistence type="predicted"/>
<comment type="caution">
    <text evidence="1">The sequence shown here is derived from an EMBL/GenBank/DDBJ whole genome shotgun (WGS) entry which is preliminary data.</text>
</comment>